<dbReference type="PRINTS" id="PR01727">
    <property type="entry name" value="DNABINDINGHU"/>
</dbReference>
<keyword evidence="4 6" id="KW-0238">DNA-binding</keyword>
<gene>
    <name evidence="6" type="ORF">CHUV0807_1510</name>
</gene>
<proteinExistence type="inferred from homology"/>
<evidence type="ECO:0000256" key="4">
    <source>
        <dbReference type="ARBA" id="ARBA00023125"/>
    </source>
</evidence>
<sequence>MNKTELVDAIAAAADITKVQAGKALEAVLESVTETLKKGDKVTLIGFGTFETRERAARTGRNPQTGKEIQIAASITPAFKAGKKLKDALNVPAKGKPAAKKGK</sequence>
<dbReference type="InterPro" id="IPR010992">
    <property type="entry name" value="IHF-like_DNA-bd_dom_sf"/>
</dbReference>
<dbReference type="RefSeq" id="WP_004140013.1">
    <property type="nucleotide sequence ID" value="NZ_CALFOW010000162.1"/>
</dbReference>
<dbReference type="GO" id="GO:0030527">
    <property type="term" value="F:structural constituent of chromatin"/>
    <property type="evidence" value="ECO:0007669"/>
    <property type="project" value="InterPro"/>
</dbReference>
<accession>A0A1C3HP60</accession>
<dbReference type="GO" id="GO:0006270">
    <property type="term" value="P:DNA replication initiation"/>
    <property type="evidence" value="ECO:0007669"/>
    <property type="project" value="UniProtKB-ARBA"/>
</dbReference>
<keyword evidence="3" id="KW-0226">DNA condensation</keyword>
<dbReference type="SMART" id="SM00411">
    <property type="entry name" value="BHL"/>
    <property type="match status" value="1"/>
</dbReference>
<dbReference type="InterPro" id="IPR020816">
    <property type="entry name" value="Histone-like_DNA-bd_CS"/>
</dbReference>
<dbReference type="Gene3D" id="4.10.520.10">
    <property type="entry name" value="IHF-like DNA-binding proteins"/>
    <property type="match status" value="1"/>
</dbReference>
<dbReference type="EMBL" id="FKLO01000050">
    <property type="protein sequence ID" value="SAY96730.1"/>
    <property type="molecule type" value="Genomic_DNA"/>
</dbReference>
<comment type="similarity">
    <text evidence="2 5">Belongs to the bacterial histone-like protein family.</text>
</comment>
<dbReference type="AlphaFoldDB" id="A0A1C3HP60"/>
<dbReference type="CDD" id="cd13831">
    <property type="entry name" value="HU"/>
    <property type="match status" value="1"/>
</dbReference>
<dbReference type="GO" id="GO:0030261">
    <property type="term" value="P:chromosome condensation"/>
    <property type="evidence" value="ECO:0007669"/>
    <property type="project" value="UniProtKB-KW"/>
</dbReference>
<dbReference type="PROSITE" id="PS00045">
    <property type="entry name" value="HISTONE_LIKE"/>
    <property type="match status" value="1"/>
</dbReference>
<dbReference type="FunFam" id="4.10.520.10:FF:000001">
    <property type="entry name" value="DNA-binding protein HU"/>
    <property type="match status" value="1"/>
</dbReference>
<dbReference type="InterPro" id="IPR000119">
    <property type="entry name" value="Hist_DNA-bd"/>
</dbReference>
<organism evidence="6 7">
    <name type="scientific">Cardiobacterium hominis</name>
    <dbReference type="NCBI Taxonomy" id="2718"/>
    <lineage>
        <taxon>Bacteria</taxon>
        <taxon>Pseudomonadati</taxon>
        <taxon>Pseudomonadota</taxon>
        <taxon>Gammaproteobacteria</taxon>
        <taxon>Cardiobacteriales</taxon>
        <taxon>Cardiobacteriaceae</taxon>
        <taxon>Cardiobacterium</taxon>
    </lineage>
</organism>
<dbReference type="PANTHER" id="PTHR33175:SF3">
    <property type="entry name" value="DNA-BINDING PROTEIN HU-BETA"/>
    <property type="match status" value="1"/>
</dbReference>
<evidence type="ECO:0000256" key="2">
    <source>
        <dbReference type="ARBA" id="ARBA00010529"/>
    </source>
</evidence>
<protein>
    <submittedName>
        <fullName evidence="6">DNA-binding protein HU-alpha</fullName>
    </submittedName>
</protein>
<dbReference type="GO" id="GO:1990103">
    <property type="term" value="C:DnaA-HU complex"/>
    <property type="evidence" value="ECO:0007669"/>
    <property type="project" value="UniProtKB-ARBA"/>
</dbReference>
<dbReference type="GO" id="GO:0006351">
    <property type="term" value="P:DNA-templated transcription"/>
    <property type="evidence" value="ECO:0007669"/>
    <property type="project" value="UniProtKB-ARBA"/>
</dbReference>
<dbReference type="GO" id="GO:0005829">
    <property type="term" value="C:cytosol"/>
    <property type="evidence" value="ECO:0007669"/>
    <property type="project" value="TreeGrafter"/>
</dbReference>
<dbReference type="GO" id="GO:1990178">
    <property type="term" value="C:HU-DNA complex"/>
    <property type="evidence" value="ECO:0007669"/>
    <property type="project" value="UniProtKB-ARBA"/>
</dbReference>
<dbReference type="OMA" id="AFSAGKM"/>
<evidence type="ECO:0000313" key="7">
    <source>
        <dbReference type="Proteomes" id="UP000190837"/>
    </source>
</evidence>
<dbReference type="SUPFAM" id="SSF47729">
    <property type="entry name" value="IHF-like DNA-binding proteins"/>
    <property type="match status" value="1"/>
</dbReference>
<comment type="function">
    <text evidence="1">Histone-like DNA-binding protein which is capable of wrapping DNA to stabilize it, and thus to prevent its denaturation under extreme environmental conditions.</text>
</comment>
<evidence type="ECO:0000256" key="5">
    <source>
        <dbReference type="RuleBase" id="RU003939"/>
    </source>
</evidence>
<dbReference type="PANTHER" id="PTHR33175">
    <property type="entry name" value="DNA-BINDING PROTEIN HU"/>
    <property type="match status" value="1"/>
</dbReference>
<name>A0A1C3HP60_9GAMM</name>
<evidence type="ECO:0000256" key="3">
    <source>
        <dbReference type="ARBA" id="ARBA00023067"/>
    </source>
</evidence>
<reference evidence="7" key="1">
    <citation type="submission" date="2016-04" db="EMBL/GenBank/DDBJ databases">
        <authorList>
            <person name="Tagini F."/>
        </authorList>
    </citation>
    <scope>NUCLEOTIDE SEQUENCE [LARGE SCALE GENOMIC DNA]</scope>
    <source>
        <strain evidence="7">CHUV0807</strain>
    </source>
</reference>
<dbReference type="GeneID" id="84789711"/>
<dbReference type="Proteomes" id="UP000190837">
    <property type="component" value="Unassembled WGS sequence"/>
</dbReference>
<evidence type="ECO:0000256" key="1">
    <source>
        <dbReference type="ARBA" id="ARBA00003819"/>
    </source>
</evidence>
<dbReference type="Pfam" id="PF00216">
    <property type="entry name" value="Bac_DNA_binding"/>
    <property type="match status" value="1"/>
</dbReference>
<dbReference type="GO" id="GO:0003677">
    <property type="term" value="F:DNA binding"/>
    <property type="evidence" value="ECO:0007669"/>
    <property type="project" value="UniProtKB-KW"/>
</dbReference>
<dbReference type="GO" id="GO:0042802">
    <property type="term" value="F:identical protein binding"/>
    <property type="evidence" value="ECO:0007669"/>
    <property type="project" value="UniProtKB-ARBA"/>
</dbReference>
<evidence type="ECO:0000313" key="6">
    <source>
        <dbReference type="EMBL" id="SAY96730.1"/>
    </source>
</evidence>